<dbReference type="KEGG" id="anp:FK178_06895"/>
<comment type="cofactor">
    <cofactor evidence="1">
        <name>Ca(2+)</name>
        <dbReference type="ChEBI" id="CHEBI:29108"/>
    </cofactor>
</comment>
<dbReference type="OrthoDB" id="9795355at2"/>
<sequence length="290" mass="32654">MYRIKNQFLSIGVKPEGAELCSIKDAEKDLEYIWQADPAIWASHAPNLFPVIGGLKNGVFNYEAEEFAMPKHGFVRHNRNISLKDQTANSLTFELLFSQETLKTYPFKFRFEIGFHLKGKTLSIHHKVSNLDSKPLYFSLGGHPAFNAPLYDGETYEDCYLEFDQKLDLDTFILSSNGLLTQETKPVIKNDTIIGLHKDLFNKDALIFKDIPSKKVALKSKTSGTILTVEYSDFKNLGLWAKPGAPYVCIEPWLGIADNENTTGDIKTKEGIIELMPSKEFSASYAITIA</sequence>
<dbReference type="InterPro" id="IPR014718">
    <property type="entry name" value="GH-type_carb-bd"/>
</dbReference>
<evidence type="ECO:0000313" key="4">
    <source>
        <dbReference type="EMBL" id="QED37465.1"/>
    </source>
</evidence>
<dbReference type="InterPro" id="IPR008183">
    <property type="entry name" value="Aldose_1/G6P_1-epimerase"/>
</dbReference>
<keyword evidence="3" id="KW-0106">Calcium</keyword>
<dbReference type="InterPro" id="IPR011013">
    <property type="entry name" value="Gal_mutarotase_sf_dom"/>
</dbReference>
<dbReference type="CDD" id="cd09024">
    <property type="entry name" value="Aldose_epim_lacX"/>
    <property type="match status" value="1"/>
</dbReference>
<evidence type="ECO:0000256" key="2">
    <source>
        <dbReference type="ARBA" id="ARBA00011245"/>
    </source>
</evidence>
<dbReference type="RefSeq" id="WP_146832644.1">
    <property type="nucleotide sequence ID" value="NZ_CP042476.1"/>
</dbReference>
<dbReference type="GO" id="GO:0016853">
    <property type="term" value="F:isomerase activity"/>
    <property type="evidence" value="ECO:0007669"/>
    <property type="project" value="InterPro"/>
</dbReference>
<dbReference type="InterPro" id="IPR037481">
    <property type="entry name" value="LacX"/>
</dbReference>
<dbReference type="EMBL" id="CP042476">
    <property type="protein sequence ID" value="QED37465.1"/>
    <property type="molecule type" value="Genomic_DNA"/>
</dbReference>
<gene>
    <name evidence="4" type="ORF">FK178_06895</name>
</gene>
<dbReference type="GO" id="GO:0030246">
    <property type="term" value="F:carbohydrate binding"/>
    <property type="evidence" value="ECO:0007669"/>
    <property type="project" value="InterPro"/>
</dbReference>
<keyword evidence="5" id="KW-1185">Reference proteome</keyword>
<comment type="subunit">
    <text evidence="2">Monomer.</text>
</comment>
<evidence type="ECO:0000313" key="5">
    <source>
        <dbReference type="Proteomes" id="UP000321954"/>
    </source>
</evidence>
<dbReference type="AlphaFoldDB" id="A0A5B8YI47"/>
<dbReference type="Proteomes" id="UP000321954">
    <property type="component" value="Chromosome"/>
</dbReference>
<dbReference type="SUPFAM" id="SSF74650">
    <property type="entry name" value="Galactose mutarotase-like"/>
    <property type="match status" value="1"/>
</dbReference>
<dbReference type="Gene3D" id="2.70.98.10">
    <property type="match status" value="1"/>
</dbReference>
<dbReference type="GO" id="GO:0005975">
    <property type="term" value="P:carbohydrate metabolic process"/>
    <property type="evidence" value="ECO:0007669"/>
    <property type="project" value="InterPro"/>
</dbReference>
<name>A0A5B8YI47_9FLAO</name>
<protein>
    <submittedName>
        <fullName evidence="4">Aldose 1-epimerase family protein</fullName>
    </submittedName>
</protein>
<evidence type="ECO:0000256" key="1">
    <source>
        <dbReference type="ARBA" id="ARBA00001913"/>
    </source>
</evidence>
<reference evidence="4 5" key="1">
    <citation type="submission" date="2019-08" db="EMBL/GenBank/DDBJ databases">
        <title>Antarcticibacterium arcticum sp. nov., a bacterium isolated from marine sediment of the Canadian Beaufort Sea.</title>
        <authorList>
            <person name="Lee Y.M."/>
            <person name="Baek K."/>
            <person name="Lee D.-H."/>
            <person name="Shin S.C."/>
            <person name="Jin Y.K."/>
            <person name="Park Y."/>
        </authorList>
    </citation>
    <scope>NUCLEOTIDE SEQUENCE [LARGE SCALE GENOMIC DNA]</scope>
    <source>
        <strain evidence="4 5">PAMC 28998</strain>
    </source>
</reference>
<dbReference type="Pfam" id="PF01263">
    <property type="entry name" value="Aldose_epim"/>
    <property type="match status" value="1"/>
</dbReference>
<organism evidence="4 5">
    <name type="scientific">Antarcticibacterium arcticum</name>
    <dbReference type="NCBI Taxonomy" id="2585771"/>
    <lineage>
        <taxon>Bacteria</taxon>
        <taxon>Pseudomonadati</taxon>
        <taxon>Bacteroidota</taxon>
        <taxon>Flavobacteriia</taxon>
        <taxon>Flavobacteriales</taxon>
        <taxon>Flavobacteriaceae</taxon>
        <taxon>Antarcticibacterium</taxon>
    </lineage>
</organism>
<accession>A0A5B8YI47</accession>
<proteinExistence type="predicted"/>
<evidence type="ECO:0000256" key="3">
    <source>
        <dbReference type="ARBA" id="ARBA00022837"/>
    </source>
</evidence>